<comment type="caution">
    <text evidence="2">Lacks conserved residue(s) required for the propagation of feature annotation.</text>
</comment>
<dbReference type="GO" id="GO:0004842">
    <property type="term" value="F:ubiquitin-protein transferase activity"/>
    <property type="evidence" value="ECO:0007669"/>
    <property type="project" value="InterPro"/>
</dbReference>
<protein>
    <submittedName>
        <fullName evidence="3">G2 M phase-specific E3 ubiquitin- ligase</fullName>
    </submittedName>
</protein>
<evidence type="ECO:0000256" key="1">
    <source>
        <dbReference type="ARBA" id="ARBA00022786"/>
    </source>
</evidence>
<accession>A0A6S7HRQ5</accession>
<proteinExistence type="predicted"/>
<dbReference type="PROSITE" id="PS50237">
    <property type="entry name" value="HECT"/>
    <property type="match status" value="1"/>
</dbReference>
<reference evidence="3" key="1">
    <citation type="submission" date="2020-04" db="EMBL/GenBank/DDBJ databases">
        <authorList>
            <person name="Alioto T."/>
            <person name="Alioto T."/>
            <person name="Gomez Garrido J."/>
        </authorList>
    </citation>
    <scope>NUCLEOTIDE SEQUENCE</scope>
    <source>
        <strain evidence="3">A484AB</strain>
    </source>
</reference>
<evidence type="ECO:0000313" key="4">
    <source>
        <dbReference type="Proteomes" id="UP001152795"/>
    </source>
</evidence>
<keyword evidence="1 2" id="KW-0833">Ubl conjugation pathway</keyword>
<keyword evidence="3" id="KW-0436">Ligase</keyword>
<evidence type="ECO:0000313" key="3">
    <source>
        <dbReference type="EMBL" id="CAB4005940.1"/>
    </source>
</evidence>
<name>A0A6S7HRQ5_PARCT</name>
<dbReference type="AlphaFoldDB" id="A0A6S7HRQ5"/>
<dbReference type="InterPro" id="IPR000569">
    <property type="entry name" value="HECT_dom"/>
</dbReference>
<dbReference type="OrthoDB" id="5985062at2759"/>
<dbReference type="Pfam" id="PF00632">
    <property type="entry name" value="HECT"/>
    <property type="match status" value="1"/>
</dbReference>
<sequence>MIFTLSSTTQLFSPGHEEGDTLLSAGLGRRKLVCPNKNASHSEFQKFLESEFPRLKAGGGFELLRAVGGGGGKRRLQVIPPGTEGYSIPYIRGVVDSGIVFVRPLQANLDTSRLSFDATNPKSPKIECMNCGKSFGIQELKVHVKDCSQASTRPPVYAASATPQGSQQVPLPTAVNPPVGTFVLSLLQCCPPLVRTCFGCSQSLKLGGIIASPPSATTSSSPDPLNTDDVMMLPKPGNEVIKRSDRDTLTKQEQQHLASLQGRASILEERDTNGDIRKLSDKIQSKGPLYQITFNRSKKVLTEAIRIYKSKHIKLDRPPVVYFVSEDEKGEIIEEDAADVGGPKKEFFYLILQGLLSSTSPHIFEGALGHKIPVHSQQAVLQEIYLMTGKVIAHAAIHGCVPTVGIAKPLIKYVVSGCPEAASKVVTIDDIPDPSIRKIVEDIGNADSNLLDELNSEEEVQSFINQSGCSQAIITTNNKNVVAFEVMVYIVIFKRIREMEQLRQGIDSLSLCTLLRKYRNMVQIFFPTEAESVITIDVLKKILKSEPQTDDDKNTLQFFIRYLEEVSERKEGIVKCVELKHSVASYGGQ</sequence>
<dbReference type="Proteomes" id="UP001152795">
    <property type="component" value="Unassembled WGS sequence"/>
</dbReference>
<keyword evidence="4" id="KW-1185">Reference proteome</keyword>
<evidence type="ECO:0000256" key="2">
    <source>
        <dbReference type="PROSITE-ProRule" id="PRU00104"/>
    </source>
</evidence>
<gene>
    <name evidence="3" type="ORF">PACLA_8A086581</name>
</gene>
<organism evidence="3 4">
    <name type="scientific">Paramuricea clavata</name>
    <name type="common">Red gorgonian</name>
    <name type="synonym">Violescent sea-whip</name>
    <dbReference type="NCBI Taxonomy" id="317549"/>
    <lineage>
        <taxon>Eukaryota</taxon>
        <taxon>Metazoa</taxon>
        <taxon>Cnidaria</taxon>
        <taxon>Anthozoa</taxon>
        <taxon>Octocorallia</taxon>
        <taxon>Malacalcyonacea</taxon>
        <taxon>Plexauridae</taxon>
        <taxon>Paramuricea</taxon>
    </lineage>
</organism>
<dbReference type="EMBL" id="CACRXK020005361">
    <property type="protein sequence ID" value="CAB4005940.1"/>
    <property type="molecule type" value="Genomic_DNA"/>
</dbReference>
<dbReference type="Gene3D" id="3.90.1750.10">
    <property type="entry name" value="Hect, E3 ligase catalytic domains"/>
    <property type="match status" value="1"/>
</dbReference>
<dbReference type="SUPFAM" id="SSF56204">
    <property type="entry name" value="Hect, E3 ligase catalytic domain"/>
    <property type="match status" value="1"/>
</dbReference>
<dbReference type="GO" id="GO:0016874">
    <property type="term" value="F:ligase activity"/>
    <property type="evidence" value="ECO:0007669"/>
    <property type="project" value="UniProtKB-KW"/>
</dbReference>
<dbReference type="InterPro" id="IPR035983">
    <property type="entry name" value="Hect_E3_ubiquitin_ligase"/>
</dbReference>
<comment type="caution">
    <text evidence="3">The sequence shown here is derived from an EMBL/GenBank/DDBJ whole genome shotgun (WGS) entry which is preliminary data.</text>
</comment>